<dbReference type="GO" id="GO:0046872">
    <property type="term" value="F:metal ion binding"/>
    <property type="evidence" value="ECO:0007669"/>
    <property type="project" value="UniProtKB-KW"/>
</dbReference>
<dbReference type="PANTHER" id="PTHR37424:SF1">
    <property type="entry name" value="BACTERIOFERRITIN-ASSOCIATED FERREDOXIN"/>
    <property type="match status" value="1"/>
</dbReference>
<dbReference type="InterPro" id="IPR007419">
    <property type="entry name" value="BFD-like_2Fe2S-bd_dom"/>
</dbReference>
<keyword evidence="4" id="KW-0249">Electron transport</keyword>
<dbReference type="InterPro" id="IPR041854">
    <property type="entry name" value="BFD-like_2Fe2S-bd_dom_sf"/>
</dbReference>
<evidence type="ECO:0000256" key="1">
    <source>
        <dbReference type="ARBA" id="ARBA00022448"/>
    </source>
</evidence>
<dbReference type="EMBL" id="MSDO01000009">
    <property type="protein sequence ID" value="OLO04750.1"/>
    <property type="molecule type" value="Genomic_DNA"/>
</dbReference>
<dbReference type="OrthoDB" id="9815350at2"/>
<dbReference type="Pfam" id="PF04324">
    <property type="entry name" value="Fer2_BFD"/>
    <property type="match status" value="1"/>
</dbReference>
<dbReference type="Gene3D" id="1.10.10.1100">
    <property type="entry name" value="BFD-like [2Fe-2S]-binding domain"/>
    <property type="match status" value="1"/>
</dbReference>
<accession>A0A1Q8STI4</accession>
<keyword evidence="6" id="KW-0411">Iron-sulfur</keyword>
<gene>
    <name evidence="11" type="ORF">BTW07_08120</name>
</gene>
<protein>
    <recommendedName>
        <fullName evidence="8">Bacterioferritin-associated ferredoxin</fullName>
    </recommendedName>
</protein>
<organism evidence="11 12">
    <name type="scientific">Salinicola socius</name>
    <dbReference type="NCBI Taxonomy" id="404433"/>
    <lineage>
        <taxon>Bacteria</taxon>
        <taxon>Pseudomonadati</taxon>
        <taxon>Pseudomonadota</taxon>
        <taxon>Gammaproteobacteria</taxon>
        <taxon>Oceanospirillales</taxon>
        <taxon>Halomonadaceae</taxon>
        <taxon>Salinicola</taxon>
    </lineage>
</organism>
<comment type="cofactor">
    <cofactor evidence="7">
        <name>[2Fe-2S] cluster</name>
        <dbReference type="ChEBI" id="CHEBI:190135"/>
    </cofactor>
</comment>
<keyword evidence="5" id="KW-0408">Iron</keyword>
<dbReference type="PANTHER" id="PTHR37424">
    <property type="entry name" value="BACTERIOFERRITIN-ASSOCIATED FERREDOXIN"/>
    <property type="match status" value="1"/>
</dbReference>
<comment type="caution">
    <text evidence="11">The sequence shown here is derived from an EMBL/GenBank/DDBJ whole genome shotgun (WGS) entry which is preliminary data.</text>
</comment>
<keyword evidence="1" id="KW-0813">Transport</keyword>
<name>A0A1Q8STI4_9GAMM</name>
<keyword evidence="2" id="KW-0001">2Fe-2S</keyword>
<evidence type="ECO:0000256" key="4">
    <source>
        <dbReference type="ARBA" id="ARBA00022982"/>
    </source>
</evidence>
<dbReference type="RefSeq" id="WP_075569651.1">
    <property type="nucleotide sequence ID" value="NZ_MSDO01000009.1"/>
</dbReference>
<dbReference type="AlphaFoldDB" id="A0A1Q8STI4"/>
<evidence type="ECO:0000313" key="12">
    <source>
        <dbReference type="Proteomes" id="UP000186878"/>
    </source>
</evidence>
<keyword evidence="3" id="KW-0479">Metal-binding</keyword>
<proteinExistence type="inferred from homology"/>
<keyword evidence="12" id="KW-1185">Reference proteome</keyword>
<evidence type="ECO:0000256" key="2">
    <source>
        <dbReference type="ARBA" id="ARBA00022714"/>
    </source>
</evidence>
<evidence type="ECO:0000256" key="9">
    <source>
        <dbReference type="ARBA" id="ARBA00046332"/>
    </source>
</evidence>
<dbReference type="GO" id="GO:0051537">
    <property type="term" value="F:2 iron, 2 sulfur cluster binding"/>
    <property type="evidence" value="ECO:0007669"/>
    <property type="project" value="UniProtKB-KW"/>
</dbReference>
<feature type="domain" description="BFD-like [2Fe-2S]-binding" evidence="10">
    <location>
        <begin position="2"/>
        <end position="45"/>
    </location>
</feature>
<dbReference type="STRING" id="404433.BTW07_08120"/>
<dbReference type="Proteomes" id="UP000186878">
    <property type="component" value="Unassembled WGS sequence"/>
</dbReference>
<evidence type="ECO:0000256" key="5">
    <source>
        <dbReference type="ARBA" id="ARBA00023004"/>
    </source>
</evidence>
<reference evidence="11 12" key="1">
    <citation type="submission" date="2016-12" db="EMBL/GenBank/DDBJ databases">
        <title>Draft genome sequences of strains Salinicola socius SMB35, Salinicola sp. MH3R3-1 and Chromohalobacter sp. SMB17 from the Verkhnekamsk potash mining region of Russia.</title>
        <authorList>
            <person name="Mavrodi D.V."/>
            <person name="Olsson B.E."/>
            <person name="Korsakova E.S."/>
            <person name="Pyankova A."/>
            <person name="Mavrodi O.V."/>
            <person name="Plotnikova E.G."/>
        </authorList>
    </citation>
    <scope>NUCLEOTIDE SEQUENCE [LARGE SCALE GENOMIC DNA]</scope>
    <source>
        <strain evidence="11 12">SMB35</strain>
    </source>
</reference>
<evidence type="ECO:0000256" key="6">
    <source>
        <dbReference type="ARBA" id="ARBA00023014"/>
    </source>
</evidence>
<dbReference type="InterPro" id="IPR052371">
    <property type="entry name" value="BFD-associated_ferredoxin"/>
</dbReference>
<evidence type="ECO:0000256" key="3">
    <source>
        <dbReference type="ARBA" id="ARBA00022723"/>
    </source>
</evidence>
<comment type="similarity">
    <text evidence="9">Belongs to the Bfd family.</text>
</comment>
<evidence type="ECO:0000256" key="7">
    <source>
        <dbReference type="ARBA" id="ARBA00034078"/>
    </source>
</evidence>
<evidence type="ECO:0000256" key="8">
    <source>
        <dbReference type="ARBA" id="ARBA00039386"/>
    </source>
</evidence>
<evidence type="ECO:0000313" key="11">
    <source>
        <dbReference type="EMBL" id="OLO04750.1"/>
    </source>
</evidence>
<sequence>MYVCLCVGVTDRDIANAVSDGARSWREVRETTGCAGQCGKCACTGKSVMREAISQELTMDLDLAYAV</sequence>
<evidence type="ECO:0000259" key="10">
    <source>
        <dbReference type="Pfam" id="PF04324"/>
    </source>
</evidence>